<name>A0ACC6K8V4_9PSED</name>
<evidence type="ECO:0000313" key="2">
    <source>
        <dbReference type="Proteomes" id="UP001259587"/>
    </source>
</evidence>
<protein>
    <submittedName>
        <fullName evidence="1">Uncharacterized protein</fullName>
    </submittedName>
</protein>
<accession>A0ACC6K8V4</accession>
<dbReference type="EMBL" id="JAVDTH010000037">
    <property type="protein sequence ID" value="MDR6714914.1"/>
    <property type="molecule type" value="Genomic_DNA"/>
</dbReference>
<keyword evidence="2" id="KW-1185">Reference proteome</keyword>
<comment type="caution">
    <text evidence="1">The sequence shown here is derived from an EMBL/GenBank/DDBJ whole genome shotgun (WGS) entry which is preliminary data.</text>
</comment>
<evidence type="ECO:0000313" key="1">
    <source>
        <dbReference type="EMBL" id="MDR6714914.1"/>
    </source>
</evidence>
<sequence length="51" mass="5625">MADPKQDNIPRPLDPYVDPIPHNPGEPVPEPETEAPDWPEGQVPPEEQSDG</sequence>
<dbReference type="Proteomes" id="UP001259587">
    <property type="component" value="Unassembled WGS sequence"/>
</dbReference>
<organism evidence="1 2">
    <name type="scientific">Pseudomonas hunanensis</name>
    <dbReference type="NCBI Taxonomy" id="1247546"/>
    <lineage>
        <taxon>Bacteria</taxon>
        <taxon>Pseudomonadati</taxon>
        <taxon>Pseudomonadota</taxon>
        <taxon>Gammaproteobacteria</taxon>
        <taxon>Pseudomonadales</taxon>
        <taxon>Pseudomonadaceae</taxon>
        <taxon>Pseudomonas</taxon>
    </lineage>
</organism>
<gene>
    <name evidence="1" type="ORF">J2W83_004551</name>
</gene>
<reference evidence="1" key="1">
    <citation type="submission" date="2023-07" db="EMBL/GenBank/DDBJ databases">
        <title>Sorghum-associated microbial communities from plants grown in Nebraska, USA.</title>
        <authorList>
            <person name="Schachtman D."/>
        </authorList>
    </citation>
    <scope>NUCLEOTIDE SEQUENCE</scope>
    <source>
        <strain evidence="1">BE56</strain>
    </source>
</reference>
<proteinExistence type="predicted"/>